<keyword evidence="2" id="KW-1185">Reference proteome</keyword>
<dbReference type="EMBL" id="JAAIUW010000001">
    <property type="protein sequence ID" value="KAF7843585.1"/>
    <property type="molecule type" value="Genomic_DNA"/>
</dbReference>
<dbReference type="Proteomes" id="UP000634136">
    <property type="component" value="Unassembled WGS sequence"/>
</dbReference>
<proteinExistence type="predicted"/>
<name>A0A835CKM0_9FABA</name>
<accession>A0A835CKM0</accession>
<evidence type="ECO:0000313" key="2">
    <source>
        <dbReference type="Proteomes" id="UP000634136"/>
    </source>
</evidence>
<sequence length="40" mass="4691">MEHPRCSPESVDVKGVRNRKFSGKAKFPEKVWENESKYLP</sequence>
<reference evidence="1" key="1">
    <citation type="submission" date="2020-09" db="EMBL/GenBank/DDBJ databases">
        <title>Genome-Enabled Discovery of Anthraquinone Biosynthesis in Senna tora.</title>
        <authorList>
            <person name="Kang S.-H."/>
            <person name="Pandey R.P."/>
            <person name="Lee C.-M."/>
            <person name="Sim J.-S."/>
            <person name="Jeong J.-T."/>
            <person name="Choi B.-S."/>
            <person name="Jung M."/>
            <person name="Ginzburg D."/>
            <person name="Zhao K."/>
            <person name="Won S.Y."/>
            <person name="Oh T.-J."/>
            <person name="Yu Y."/>
            <person name="Kim N.-H."/>
            <person name="Lee O.R."/>
            <person name="Lee T.-H."/>
            <person name="Bashyal P."/>
            <person name="Kim T.-S."/>
            <person name="Lee W.-H."/>
            <person name="Kawkins C."/>
            <person name="Kim C.-K."/>
            <person name="Kim J.S."/>
            <person name="Ahn B.O."/>
            <person name="Rhee S.Y."/>
            <person name="Sohng J.K."/>
        </authorList>
    </citation>
    <scope>NUCLEOTIDE SEQUENCE</scope>
    <source>
        <tissue evidence="1">Leaf</tissue>
    </source>
</reference>
<gene>
    <name evidence="1" type="ORF">G2W53_000490</name>
</gene>
<comment type="caution">
    <text evidence="1">The sequence shown here is derived from an EMBL/GenBank/DDBJ whole genome shotgun (WGS) entry which is preliminary data.</text>
</comment>
<organism evidence="1 2">
    <name type="scientific">Senna tora</name>
    <dbReference type="NCBI Taxonomy" id="362788"/>
    <lineage>
        <taxon>Eukaryota</taxon>
        <taxon>Viridiplantae</taxon>
        <taxon>Streptophyta</taxon>
        <taxon>Embryophyta</taxon>
        <taxon>Tracheophyta</taxon>
        <taxon>Spermatophyta</taxon>
        <taxon>Magnoliopsida</taxon>
        <taxon>eudicotyledons</taxon>
        <taxon>Gunneridae</taxon>
        <taxon>Pentapetalae</taxon>
        <taxon>rosids</taxon>
        <taxon>fabids</taxon>
        <taxon>Fabales</taxon>
        <taxon>Fabaceae</taxon>
        <taxon>Caesalpinioideae</taxon>
        <taxon>Cassia clade</taxon>
        <taxon>Senna</taxon>
    </lineage>
</organism>
<dbReference type="AlphaFoldDB" id="A0A835CKM0"/>
<protein>
    <submittedName>
        <fullName evidence="1">Uncharacterized protein</fullName>
    </submittedName>
</protein>
<evidence type="ECO:0000313" key="1">
    <source>
        <dbReference type="EMBL" id="KAF7843585.1"/>
    </source>
</evidence>